<dbReference type="Proteomes" id="UP000499080">
    <property type="component" value="Unassembled WGS sequence"/>
</dbReference>
<keyword evidence="2" id="KW-1185">Reference proteome</keyword>
<comment type="caution">
    <text evidence="1">The sequence shown here is derived from an EMBL/GenBank/DDBJ whole genome shotgun (WGS) entry which is preliminary data.</text>
</comment>
<protein>
    <submittedName>
        <fullName evidence="1">Uncharacterized protein</fullName>
    </submittedName>
</protein>
<evidence type="ECO:0000313" key="2">
    <source>
        <dbReference type="Proteomes" id="UP000499080"/>
    </source>
</evidence>
<dbReference type="OrthoDB" id="7999790at2759"/>
<evidence type="ECO:0000313" key="1">
    <source>
        <dbReference type="EMBL" id="GBM78010.1"/>
    </source>
</evidence>
<gene>
    <name evidence="1" type="ORF">AVEN_13028_1</name>
</gene>
<dbReference type="EMBL" id="BGPR01002728">
    <property type="protein sequence ID" value="GBM78010.1"/>
    <property type="molecule type" value="Genomic_DNA"/>
</dbReference>
<dbReference type="PANTHER" id="PTHR46114">
    <property type="entry name" value="APPLE DOMAIN-CONTAINING PROTEIN"/>
    <property type="match status" value="1"/>
</dbReference>
<proteinExistence type="predicted"/>
<reference evidence="1 2" key="1">
    <citation type="journal article" date="2019" name="Sci. Rep.">
        <title>Orb-weaving spider Araneus ventricosus genome elucidates the spidroin gene catalogue.</title>
        <authorList>
            <person name="Kono N."/>
            <person name="Nakamura H."/>
            <person name="Ohtoshi R."/>
            <person name="Moran D.A.P."/>
            <person name="Shinohara A."/>
            <person name="Yoshida Y."/>
            <person name="Fujiwara M."/>
            <person name="Mori M."/>
            <person name="Tomita M."/>
            <person name="Arakawa K."/>
        </authorList>
    </citation>
    <scope>NUCLEOTIDE SEQUENCE [LARGE SCALE GENOMIC DNA]</scope>
</reference>
<dbReference type="AlphaFoldDB" id="A0A4Y2IK94"/>
<organism evidence="1 2">
    <name type="scientific">Araneus ventricosus</name>
    <name type="common">Orbweaver spider</name>
    <name type="synonym">Epeira ventricosa</name>
    <dbReference type="NCBI Taxonomy" id="182803"/>
    <lineage>
        <taxon>Eukaryota</taxon>
        <taxon>Metazoa</taxon>
        <taxon>Ecdysozoa</taxon>
        <taxon>Arthropoda</taxon>
        <taxon>Chelicerata</taxon>
        <taxon>Arachnida</taxon>
        <taxon>Araneae</taxon>
        <taxon>Araneomorphae</taxon>
        <taxon>Entelegynae</taxon>
        <taxon>Araneoidea</taxon>
        <taxon>Araneidae</taxon>
        <taxon>Araneus</taxon>
    </lineage>
</organism>
<sequence length="201" mass="22643">MQVTQNIPASYACGTVEPETSIGPKLVTSRCLNTRGKNVINTTLVLPEKVLLPPLHKKLRLMKQFIKPLPKYGECFRYLCSKFPKLSEAKLKEGVFTSPVIRKLLSNSFASETVGGKEKEAWDSFKDVVHRCLKNTNDPLHKTIVKNIVQRMLIAHEAQGCKMSLKVHFLHSHIVKSRVKGFTRMSVISTDDTKEDGTSTY</sequence>
<dbReference type="PANTHER" id="PTHR46114:SF1">
    <property type="entry name" value="ZAD DOMAIN-CONTAINING PROTEIN"/>
    <property type="match status" value="1"/>
</dbReference>
<name>A0A4Y2IK94_ARAVE</name>
<accession>A0A4Y2IK94</accession>